<evidence type="ECO:0000256" key="6">
    <source>
        <dbReference type="ARBA" id="ARBA00023002"/>
    </source>
</evidence>
<evidence type="ECO:0000256" key="2">
    <source>
        <dbReference type="ARBA" id="ARBA00004141"/>
    </source>
</evidence>
<evidence type="ECO:0000256" key="1">
    <source>
        <dbReference type="ARBA" id="ARBA00001970"/>
    </source>
</evidence>
<comment type="cofactor">
    <cofactor evidence="1 12">
        <name>heme b</name>
        <dbReference type="ChEBI" id="CHEBI:60344"/>
    </cofactor>
</comment>
<feature type="transmembrane region" description="Helical" evidence="12">
    <location>
        <begin position="336"/>
        <end position="357"/>
    </location>
</feature>
<keyword evidence="14" id="KW-1185">Reference proteome</keyword>
<gene>
    <name evidence="12" type="primary">ctaA</name>
    <name evidence="13" type="ORF">SAMN05444581_101386</name>
</gene>
<feature type="transmembrane region" description="Helical" evidence="12">
    <location>
        <begin position="140"/>
        <end position="158"/>
    </location>
</feature>
<evidence type="ECO:0000256" key="3">
    <source>
        <dbReference type="ARBA" id="ARBA00022692"/>
    </source>
</evidence>
<keyword evidence="6 12" id="KW-0560">Oxidoreductase</keyword>
<dbReference type="HAMAP" id="MF_01665">
    <property type="entry name" value="HemeA_synth_type2"/>
    <property type="match status" value="1"/>
</dbReference>
<feature type="transmembrane region" description="Helical" evidence="12">
    <location>
        <begin position="110"/>
        <end position="128"/>
    </location>
</feature>
<dbReference type="EMBL" id="FOSN01000001">
    <property type="protein sequence ID" value="SFK03168.1"/>
    <property type="molecule type" value="Genomic_DNA"/>
</dbReference>
<evidence type="ECO:0000313" key="13">
    <source>
        <dbReference type="EMBL" id="SFK03168.1"/>
    </source>
</evidence>
<keyword evidence="7 12" id="KW-0408">Iron</keyword>
<comment type="subunit">
    <text evidence="12">Interacts with CtaB.</text>
</comment>
<dbReference type="OrthoDB" id="9793156at2"/>
<evidence type="ECO:0000256" key="7">
    <source>
        <dbReference type="ARBA" id="ARBA00023004"/>
    </source>
</evidence>
<comment type="function">
    <text evidence="12">Catalyzes the conversion of heme O to heme A by two successive hydroxylations of the methyl group at C8. The first hydroxylation forms heme I, the second hydroxylation results in an unstable dihydroxymethyl group, which spontaneously dehydrates, resulting in the formyl group of heme A.</text>
</comment>
<comment type="catalytic activity">
    <reaction evidence="11">
        <text>Fe(II)-heme o + 2 A + H2O = Fe(II)-heme a + 2 AH2</text>
        <dbReference type="Rhea" id="RHEA:63388"/>
        <dbReference type="ChEBI" id="CHEBI:13193"/>
        <dbReference type="ChEBI" id="CHEBI:15377"/>
        <dbReference type="ChEBI" id="CHEBI:17499"/>
        <dbReference type="ChEBI" id="CHEBI:60530"/>
        <dbReference type="ChEBI" id="CHEBI:61715"/>
        <dbReference type="EC" id="1.17.99.9"/>
    </reaction>
    <physiologicalReaction direction="left-to-right" evidence="11">
        <dbReference type="Rhea" id="RHEA:63389"/>
    </physiologicalReaction>
</comment>
<feature type="transmembrane region" description="Helical" evidence="12">
    <location>
        <begin position="279"/>
        <end position="296"/>
    </location>
</feature>
<protein>
    <recommendedName>
        <fullName evidence="12">Heme A synthase</fullName>
        <shortName evidence="12">HAS</shortName>
        <ecNumber evidence="12">1.17.99.9</ecNumber>
    </recommendedName>
    <alternativeName>
        <fullName evidence="12">Cytochrome aa3-controlling protein</fullName>
    </alternativeName>
</protein>
<evidence type="ECO:0000313" key="14">
    <source>
        <dbReference type="Proteomes" id="UP000198755"/>
    </source>
</evidence>
<keyword evidence="4 12" id="KW-0479">Metal-binding</keyword>
<evidence type="ECO:0000256" key="5">
    <source>
        <dbReference type="ARBA" id="ARBA00022989"/>
    </source>
</evidence>
<dbReference type="RefSeq" id="WP_091676696.1">
    <property type="nucleotide sequence ID" value="NZ_FOSN01000001.1"/>
</dbReference>
<feature type="transmembrane region" description="Helical" evidence="12">
    <location>
        <begin position="21"/>
        <end position="45"/>
    </location>
</feature>
<dbReference type="STRING" id="1612308.SAMN05444581_101386"/>
<feature type="transmembrane region" description="Helical" evidence="12">
    <location>
        <begin position="173"/>
        <end position="191"/>
    </location>
</feature>
<evidence type="ECO:0000256" key="8">
    <source>
        <dbReference type="ARBA" id="ARBA00023133"/>
    </source>
</evidence>
<organism evidence="13 14">
    <name type="scientific">Methylocapsa palsarum</name>
    <dbReference type="NCBI Taxonomy" id="1612308"/>
    <lineage>
        <taxon>Bacteria</taxon>
        <taxon>Pseudomonadati</taxon>
        <taxon>Pseudomonadota</taxon>
        <taxon>Alphaproteobacteria</taxon>
        <taxon>Hyphomicrobiales</taxon>
        <taxon>Beijerinckiaceae</taxon>
        <taxon>Methylocapsa</taxon>
    </lineage>
</organism>
<evidence type="ECO:0000256" key="11">
    <source>
        <dbReference type="ARBA" id="ARBA00048044"/>
    </source>
</evidence>
<keyword evidence="12" id="KW-1003">Cell membrane</keyword>
<dbReference type="EC" id="1.17.99.9" evidence="12"/>
<evidence type="ECO:0000256" key="12">
    <source>
        <dbReference type="HAMAP-Rule" id="MF_01665"/>
    </source>
</evidence>
<evidence type="ECO:0000256" key="10">
    <source>
        <dbReference type="ARBA" id="ARBA00044501"/>
    </source>
</evidence>
<feature type="binding site" description="axial binding residue" evidence="12">
    <location>
        <position position="338"/>
    </location>
    <ligand>
        <name>heme</name>
        <dbReference type="ChEBI" id="CHEBI:30413"/>
    </ligand>
    <ligandPart>
        <name>Fe</name>
        <dbReference type="ChEBI" id="CHEBI:18248"/>
    </ligandPart>
</feature>
<comment type="subcellular location">
    <subcellularLocation>
        <location evidence="12">Cell membrane</location>
        <topology evidence="12">Multi-pass membrane protein</topology>
    </subcellularLocation>
    <subcellularLocation>
        <location evidence="2">Membrane</location>
        <topology evidence="2">Multi-pass membrane protein</topology>
    </subcellularLocation>
</comment>
<evidence type="ECO:0000256" key="4">
    <source>
        <dbReference type="ARBA" id="ARBA00022723"/>
    </source>
</evidence>
<name>A0A1I3W6F7_9HYPH</name>
<comment type="pathway">
    <text evidence="10 12">Porphyrin-containing compound metabolism; heme A biosynthesis; heme A from heme O: step 1/1.</text>
</comment>
<dbReference type="GO" id="GO:0006784">
    <property type="term" value="P:heme A biosynthetic process"/>
    <property type="evidence" value="ECO:0007669"/>
    <property type="project" value="UniProtKB-UniRule"/>
</dbReference>
<keyword evidence="3 12" id="KW-0812">Transmembrane</keyword>
<comment type="similarity">
    <text evidence="12">Belongs to the COX15/CtaA family. Type 2 subfamily.</text>
</comment>
<keyword evidence="5 12" id="KW-1133">Transmembrane helix</keyword>
<keyword evidence="8 12" id="KW-0350">Heme biosynthesis</keyword>
<dbReference type="GO" id="GO:0046872">
    <property type="term" value="F:metal ion binding"/>
    <property type="evidence" value="ECO:0007669"/>
    <property type="project" value="UniProtKB-KW"/>
</dbReference>
<dbReference type="InterPro" id="IPR023754">
    <property type="entry name" value="HemeA_Synthase_type2"/>
</dbReference>
<dbReference type="AlphaFoldDB" id="A0A1I3W6F7"/>
<reference evidence="13 14" key="1">
    <citation type="submission" date="2016-10" db="EMBL/GenBank/DDBJ databases">
        <authorList>
            <person name="de Groot N.N."/>
        </authorList>
    </citation>
    <scope>NUCLEOTIDE SEQUENCE [LARGE SCALE GENOMIC DNA]</scope>
    <source>
        <strain evidence="13 14">NE2</strain>
    </source>
</reference>
<dbReference type="PANTHER" id="PTHR23289">
    <property type="entry name" value="CYTOCHROME C OXIDASE ASSEMBLY PROTEIN COX15"/>
    <property type="match status" value="1"/>
</dbReference>
<feature type="binding site" description="axial binding residue" evidence="12">
    <location>
        <position position="277"/>
    </location>
    <ligand>
        <name>heme</name>
        <dbReference type="ChEBI" id="CHEBI:30413"/>
    </ligand>
    <ligandPart>
        <name>Fe</name>
        <dbReference type="ChEBI" id="CHEBI:18248"/>
    </ligandPart>
</feature>
<feature type="transmembrane region" description="Helical" evidence="12">
    <location>
        <begin position="212"/>
        <end position="235"/>
    </location>
</feature>
<feature type="transmembrane region" description="Helical" evidence="12">
    <location>
        <begin position="308"/>
        <end position="330"/>
    </location>
</feature>
<dbReference type="GO" id="GO:0005886">
    <property type="term" value="C:plasma membrane"/>
    <property type="evidence" value="ECO:0007669"/>
    <property type="project" value="UniProtKB-SubCell"/>
</dbReference>
<keyword evidence="9 12" id="KW-0472">Membrane</keyword>
<dbReference type="GO" id="GO:0120547">
    <property type="term" value="F:heme A synthase activity"/>
    <property type="evidence" value="ECO:0007669"/>
    <property type="project" value="UniProtKB-EC"/>
</dbReference>
<dbReference type="Proteomes" id="UP000198755">
    <property type="component" value="Unassembled WGS sequence"/>
</dbReference>
<sequence>MTELAYDPAGAARSRSRASGLGRAVAIWLWGLAALIFLMVVVGGATRLTESGLSITQWKPLTGIVPPLSQADWLAEFENYKRIPQYSEVFPDMDLGGFRFIFFWEWSHRLLGRVIGLATLLPLIFFWAKGALSFDLKAKLLGILALGGLQGFVGWWMVKSGLSGRVEVAQERLAIHLLLASVTFAAVVWIASSLKDRPAEVPTRVLSRLKGFSAGILALVLTQIGLGALVAGLRAGRVFNTWPLMEGHIAPPLDQLTSLSPLWRNFVDNMVLAQFQHRMTAYALLALALSQALYALRYVPATRSSRRAVILACAVATQLLIGVATLVLAVPLWAGLLHQAAAIVVLGLAAANAEAIWAERSRRMA</sequence>
<evidence type="ECO:0000256" key="9">
    <source>
        <dbReference type="ARBA" id="ARBA00023136"/>
    </source>
</evidence>
<accession>A0A1I3W6F7</accession>
<proteinExistence type="inferred from homology"/>
<dbReference type="PANTHER" id="PTHR23289:SF2">
    <property type="entry name" value="CYTOCHROME C OXIDASE ASSEMBLY PROTEIN COX15 HOMOLOG"/>
    <property type="match status" value="1"/>
</dbReference>
<dbReference type="InterPro" id="IPR003780">
    <property type="entry name" value="COX15/CtaA_fam"/>
</dbReference>
<dbReference type="Pfam" id="PF02628">
    <property type="entry name" value="COX15-CtaA"/>
    <property type="match status" value="1"/>
</dbReference>
<dbReference type="UniPathway" id="UPA00269">
    <property type="reaction ID" value="UER00713"/>
</dbReference>